<dbReference type="CDD" id="cd00092">
    <property type="entry name" value="HTH_CRP"/>
    <property type="match status" value="1"/>
</dbReference>
<reference evidence="6" key="1">
    <citation type="submission" date="2017-01" db="EMBL/GenBank/DDBJ databases">
        <title>Genome Analysis of Deinococcus marmoris KOPRI26562.</title>
        <authorList>
            <person name="Kim J.H."/>
            <person name="Oh H.-M."/>
        </authorList>
    </citation>
    <scope>NUCLEOTIDE SEQUENCE [LARGE SCALE GENOMIC DNA]</scope>
    <source>
        <strain evidence="6">PAMC 26633</strain>
    </source>
</reference>
<dbReference type="PROSITE" id="PS51063">
    <property type="entry name" value="HTH_CRP_2"/>
    <property type="match status" value="1"/>
</dbReference>
<dbReference type="SMART" id="SM00100">
    <property type="entry name" value="cNMP"/>
    <property type="match status" value="1"/>
</dbReference>
<dbReference type="AlphaFoldDB" id="A0A226X949"/>
<dbReference type="SUPFAM" id="SSF46785">
    <property type="entry name" value="Winged helix' DNA-binding domain"/>
    <property type="match status" value="1"/>
</dbReference>
<proteinExistence type="predicted"/>
<dbReference type="SMART" id="SM00419">
    <property type="entry name" value="HTH_CRP"/>
    <property type="match status" value="1"/>
</dbReference>
<dbReference type="Pfam" id="PF00027">
    <property type="entry name" value="cNMP_binding"/>
    <property type="match status" value="1"/>
</dbReference>
<dbReference type="InterPro" id="IPR012318">
    <property type="entry name" value="HTH_CRP"/>
</dbReference>
<dbReference type="InterPro" id="IPR050397">
    <property type="entry name" value="Env_Response_Regulators"/>
</dbReference>
<evidence type="ECO:0000256" key="2">
    <source>
        <dbReference type="ARBA" id="ARBA00023125"/>
    </source>
</evidence>
<dbReference type="CDD" id="cd00038">
    <property type="entry name" value="CAP_ED"/>
    <property type="match status" value="1"/>
</dbReference>
<keyword evidence="2" id="KW-0238">DNA-binding</keyword>
<dbReference type="Proteomes" id="UP000214720">
    <property type="component" value="Unassembled WGS sequence"/>
</dbReference>
<accession>A0A226X949</accession>
<dbReference type="Pfam" id="PF13545">
    <property type="entry name" value="HTH_Crp_2"/>
    <property type="match status" value="1"/>
</dbReference>
<protein>
    <submittedName>
        <fullName evidence="5">Transcriptional regulator, Crp/Fnr family</fullName>
    </submittedName>
</protein>
<evidence type="ECO:0000313" key="5">
    <source>
        <dbReference type="EMBL" id="OXC79368.1"/>
    </source>
</evidence>
<dbReference type="InterPro" id="IPR000595">
    <property type="entry name" value="cNMP-bd_dom"/>
</dbReference>
<feature type="domain" description="HTH crp-type" evidence="4">
    <location>
        <begin position="179"/>
        <end position="252"/>
    </location>
</feature>
<dbReference type="InterPro" id="IPR014710">
    <property type="entry name" value="RmlC-like_jellyroll"/>
</dbReference>
<dbReference type="Gene3D" id="1.10.10.10">
    <property type="entry name" value="Winged helix-like DNA-binding domain superfamily/Winged helix DNA-binding domain"/>
    <property type="match status" value="1"/>
</dbReference>
<dbReference type="GO" id="GO:0005829">
    <property type="term" value="C:cytosol"/>
    <property type="evidence" value="ECO:0007669"/>
    <property type="project" value="TreeGrafter"/>
</dbReference>
<name>A0A226X949_CABSO</name>
<dbReference type="InterPro" id="IPR036388">
    <property type="entry name" value="WH-like_DNA-bd_sf"/>
</dbReference>
<dbReference type="SUPFAM" id="SSF51206">
    <property type="entry name" value="cAMP-binding domain-like"/>
    <property type="match status" value="1"/>
</dbReference>
<sequence length="257" mass="28573">MLSVQVKPAIYPAPAASGQQARNPSAAFPHYRPGRIDHSPPAVPVAKGATLLDLTRLQSIICTTRKVKRGNALYRTHDPFDSIYTVRAGCFKTVITHRDGKEQVTGFQFMGEALGLDGLCTERHNCDAIALEDSEVSVIRFALLASLCHQVSSIQHHFYRVLSGEIVRESSHMMMLGTMSAEQRVAAFLLDLSVRMKARGYSPVDFYLRMTREEMGNYLGIKLETVSRMFSKLQKQGLVDAHGKQIRIVNPLGLSRV</sequence>
<evidence type="ECO:0000256" key="1">
    <source>
        <dbReference type="ARBA" id="ARBA00023015"/>
    </source>
</evidence>
<dbReference type="PRINTS" id="PR00034">
    <property type="entry name" value="HTHCRP"/>
</dbReference>
<dbReference type="PANTHER" id="PTHR24567">
    <property type="entry name" value="CRP FAMILY TRANSCRIPTIONAL REGULATORY PROTEIN"/>
    <property type="match status" value="1"/>
</dbReference>
<comment type="caution">
    <text evidence="5">The sequence shown here is derived from an EMBL/GenBank/DDBJ whole genome shotgun (WGS) entry which is preliminary data.</text>
</comment>
<dbReference type="InterPro" id="IPR018490">
    <property type="entry name" value="cNMP-bd_dom_sf"/>
</dbReference>
<dbReference type="EMBL" id="MTHB01000041">
    <property type="protein sequence ID" value="OXC79368.1"/>
    <property type="molecule type" value="Genomic_DNA"/>
</dbReference>
<keyword evidence="1" id="KW-0805">Transcription regulation</keyword>
<dbReference type="FunFam" id="1.10.10.10:FF:000028">
    <property type="entry name" value="Fumarate/nitrate reduction transcriptional regulator Fnr"/>
    <property type="match status" value="1"/>
</dbReference>
<gene>
    <name evidence="5" type="ORF">BSU04_06730</name>
</gene>
<keyword evidence="3" id="KW-0804">Transcription</keyword>
<dbReference type="InterPro" id="IPR036390">
    <property type="entry name" value="WH_DNA-bd_sf"/>
</dbReference>
<dbReference type="GO" id="GO:0003677">
    <property type="term" value="F:DNA binding"/>
    <property type="evidence" value="ECO:0007669"/>
    <property type="project" value="UniProtKB-KW"/>
</dbReference>
<organism evidence="5 6">
    <name type="scientific">Caballeronia sordidicola</name>
    <name type="common">Burkholderia sordidicola</name>
    <dbReference type="NCBI Taxonomy" id="196367"/>
    <lineage>
        <taxon>Bacteria</taxon>
        <taxon>Pseudomonadati</taxon>
        <taxon>Pseudomonadota</taxon>
        <taxon>Betaproteobacteria</taxon>
        <taxon>Burkholderiales</taxon>
        <taxon>Burkholderiaceae</taxon>
        <taxon>Caballeronia</taxon>
    </lineage>
</organism>
<dbReference type="Gene3D" id="2.60.120.10">
    <property type="entry name" value="Jelly Rolls"/>
    <property type="match status" value="1"/>
</dbReference>
<dbReference type="RefSeq" id="WP_089159805.1">
    <property type="nucleotide sequence ID" value="NZ_MTHB01000041.1"/>
</dbReference>
<evidence type="ECO:0000259" key="4">
    <source>
        <dbReference type="PROSITE" id="PS51063"/>
    </source>
</evidence>
<dbReference type="OrthoDB" id="7643467at2"/>
<dbReference type="PANTHER" id="PTHR24567:SF75">
    <property type="entry name" value="FUMARATE AND NITRATE REDUCTION REGULATORY PROTEIN"/>
    <property type="match status" value="1"/>
</dbReference>
<evidence type="ECO:0000256" key="3">
    <source>
        <dbReference type="ARBA" id="ARBA00023163"/>
    </source>
</evidence>
<dbReference type="GO" id="GO:0003700">
    <property type="term" value="F:DNA-binding transcription factor activity"/>
    <property type="evidence" value="ECO:0007669"/>
    <property type="project" value="TreeGrafter"/>
</dbReference>
<evidence type="ECO:0000313" key="6">
    <source>
        <dbReference type="Proteomes" id="UP000214720"/>
    </source>
</evidence>